<evidence type="ECO:0000313" key="3">
    <source>
        <dbReference type="EMBL" id="MFD1147619.1"/>
    </source>
</evidence>
<evidence type="ECO:0000259" key="1">
    <source>
        <dbReference type="Pfam" id="PF01408"/>
    </source>
</evidence>
<dbReference type="SUPFAM" id="SSF55347">
    <property type="entry name" value="Glyceraldehyde-3-phosphate dehydrogenase-like, C-terminal domain"/>
    <property type="match status" value="1"/>
</dbReference>
<evidence type="ECO:0000313" key="4">
    <source>
        <dbReference type="Proteomes" id="UP001597168"/>
    </source>
</evidence>
<keyword evidence="4" id="KW-1185">Reference proteome</keyword>
<dbReference type="Gene3D" id="3.30.360.10">
    <property type="entry name" value="Dihydrodipicolinate Reductase, domain 2"/>
    <property type="match status" value="1"/>
</dbReference>
<dbReference type="Pfam" id="PF22725">
    <property type="entry name" value="GFO_IDH_MocA_C3"/>
    <property type="match status" value="1"/>
</dbReference>
<dbReference type="RefSeq" id="WP_380722917.1">
    <property type="nucleotide sequence ID" value="NZ_JBHTLK010000041.1"/>
</dbReference>
<reference evidence="4" key="1">
    <citation type="journal article" date="2019" name="Int. J. Syst. Evol. Microbiol.">
        <title>The Global Catalogue of Microorganisms (GCM) 10K type strain sequencing project: providing services to taxonomists for standard genome sequencing and annotation.</title>
        <authorList>
            <consortium name="The Broad Institute Genomics Platform"/>
            <consortium name="The Broad Institute Genome Sequencing Center for Infectious Disease"/>
            <person name="Wu L."/>
            <person name="Ma J."/>
        </authorList>
    </citation>
    <scope>NUCLEOTIDE SEQUENCE [LARGE SCALE GENOMIC DNA]</scope>
    <source>
        <strain evidence="4">CCUG 60214</strain>
    </source>
</reference>
<comment type="caution">
    <text evidence="3">The sequence shown here is derived from an EMBL/GenBank/DDBJ whole genome shotgun (WGS) entry which is preliminary data.</text>
</comment>
<name>A0ABW3QSE9_9PSEU</name>
<dbReference type="InterPro" id="IPR000683">
    <property type="entry name" value="Gfo/Idh/MocA-like_OxRdtase_N"/>
</dbReference>
<organism evidence="3 4">
    <name type="scientific">Saccharothrix hoggarensis</name>
    <dbReference type="NCBI Taxonomy" id="913853"/>
    <lineage>
        <taxon>Bacteria</taxon>
        <taxon>Bacillati</taxon>
        <taxon>Actinomycetota</taxon>
        <taxon>Actinomycetes</taxon>
        <taxon>Pseudonocardiales</taxon>
        <taxon>Pseudonocardiaceae</taxon>
        <taxon>Saccharothrix</taxon>
    </lineage>
</organism>
<dbReference type="InterPro" id="IPR036291">
    <property type="entry name" value="NAD(P)-bd_dom_sf"/>
</dbReference>
<dbReference type="SUPFAM" id="SSF51735">
    <property type="entry name" value="NAD(P)-binding Rossmann-fold domains"/>
    <property type="match status" value="1"/>
</dbReference>
<dbReference type="InterPro" id="IPR055170">
    <property type="entry name" value="GFO_IDH_MocA-like_dom"/>
</dbReference>
<evidence type="ECO:0000259" key="2">
    <source>
        <dbReference type="Pfam" id="PF22725"/>
    </source>
</evidence>
<dbReference type="EMBL" id="JBHTLK010000041">
    <property type="protein sequence ID" value="MFD1147619.1"/>
    <property type="molecule type" value="Genomic_DNA"/>
</dbReference>
<gene>
    <name evidence="3" type="ORF">ACFQ3T_10825</name>
</gene>
<dbReference type="PANTHER" id="PTHR43377">
    <property type="entry name" value="BILIVERDIN REDUCTASE A"/>
    <property type="match status" value="1"/>
</dbReference>
<dbReference type="Proteomes" id="UP001597168">
    <property type="component" value="Unassembled WGS sequence"/>
</dbReference>
<dbReference type="Pfam" id="PF01408">
    <property type="entry name" value="GFO_IDH_MocA"/>
    <property type="match status" value="1"/>
</dbReference>
<dbReference type="InterPro" id="IPR051450">
    <property type="entry name" value="Gfo/Idh/MocA_Oxidoreductases"/>
</dbReference>
<feature type="domain" description="Gfo/Idh/MocA-like oxidoreductase N-terminal" evidence="1">
    <location>
        <begin position="6"/>
        <end position="119"/>
    </location>
</feature>
<proteinExistence type="predicted"/>
<feature type="domain" description="GFO/IDH/MocA-like oxidoreductase" evidence="2">
    <location>
        <begin position="135"/>
        <end position="223"/>
    </location>
</feature>
<dbReference type="PANTHER" id="PTHR43377:SF1">
    <property type="entry name" value="BILIVERDIN REDUCTASE A"/>
    <property type="match status" value="1"/>
</dbReference>
<dbReference type="Gene3D" id="3.40.50.720">
    <property type="entry name" value="NAD(P)-binding Rossmann-like Domain"/>
    <property type="match status" value="1"/>
</dbReference>
<sequence length="334" mass="35764">MSARPKVALIGAGSMGSLHARVLSQSDRVDFAVLVEQREEVGKEIADRYGAAYAPSIDGLAGIDAVVIAAATEAHYDIAKQVLELGKPLLVEKPLAATYAQSEELVTESERRGLPLVCGFLERFNPAIMTAMQFVGEVVQINAMRHSPFVPRIKTGVASDLLIHDVDLAIRFIGEEPAAVKGSFGYFNPQSKANQSEDSADATMSFPGGALATISASRISQRKVRQISVLELDRLIEIDLLRRDITIYRHVADSPAADGVGYKQQTVIELPTILQSAEPLAAQLNHFLNLMELGAGSDEVRKERAAILPAHRVVHEATVSTGNGHVAAVPAGAS</sequence>
<protein>
    <submittedName>
        <fullName evidence="3">Gfo/Idh/MocA family protein</fullName>
    </submittedName>
</protein>
<accession>A0ABW3QSE9</accession>